<gene>
    <name evidence="2" type="ORF">O181_109172</name>
</gene>
<accession>A0A9Q3JVM2</accession>
<reference evidence="2" key="1">
    <citation type="submission" date="2021-03" db="EMBL/GenBank/DDBJ databases">
        <title>Draft genome sequence of rust myrtle Austropuccinia psidii MF-1, a brazilian biotype.</title>
        <authorList>
            <person name="Quecine M.C."/>
            <person name="Pachon D.M.R."/>
            <person name="Bonatelli M.L."/>
            <person name="Correr F.H."/>
            <person name="Franceschini L.M."/>
            <person name="Leite T.F."/>
            <person name="Margarido G.R.A."/>
            <person name="Almeida C.A."/>
            <person name="Ferrarezi J.A."/>
            <person name="Labate C.A."/>
        </authorList>
    </citation>
    <scope>NUCLEOTIDE SEQUENCE</scope>
    <source>
        <strain evidence="2">MF-1</strain>
    </source>
</reference>
<sequence length="207" mass="23899">MEFQHKVQNPGGEGNQDKGTSSHYLSYRRTIEPDRAYSDTFRLTRSRLAQLSSAFTPFRKQQISDQESPLFKLQVVSSRRQGYKAKKDFFKKQAERVRPNNPEAVGLGERSTQEPEIFVNTSKISSPINRNITPTQNEHNVVKPESNLKSDQLWLQMSQFAVKNQEKFDELHWSNVRLQEFSTSQEATIKDIQERCATLSKASEETN</sequence>
<keyword evidence="3" id="KW-1185">Reference proteome</keyword>
<evidence type="ECO:0000313" key="3">
    <source>
        <dbReference type="Proteomes" id="UP000765509"/>
    </source>
</evidence>
<evidence type="ECO:0000313" key="2">
    <source>
        <dbReference type="EMBL" id="MBW0569457.1"/>
    </source>
</evidence>
<proteinExistence type="predicted"/>
<organism evidence="2 3">
    <name type="scientific">Austropuccinia psidii MF-1</name>
    <dbReference type="NCBI Taxonomy" id="1389203"/>
    <lineage>
        <taxon>Eukaryota</taxon>
        <taxon>Fungi</taxon>
        <taxon>Dikarya</taxon>
        <taxon>Basidiomycota</taxon>
        <taxon>Pucciniomycotina</taxon>
        <taxon>Pucciniomycetes</taxon>
        <taxon>Pucciniales</taxon>
        <taxon>Sphaerophragmiaceae</taxon>
        <taxon>Austropuccinia</taxon>
    </lineage>
</organism>
<dbReference type="EMBL" id="AVOT02084416">
    <property type="protein sequence ID" value="MBW0569457.1"/>
    <property type="molecule type" value="Genomic_DNA"/>
</dbReference>
<protein>
    <submittedName>
        <fullName evidence="2">Uncharacterized protein</fullName>
    </submittedName>
</protein>
<name>A0A9Q3JVM2_9BASI</name>
<feature type="region of interest" description="Disordered" evidence="1">
    <location>
        <begin position="1"/>
        <end position="23"/>
    </location>
</feature>
<dbReference type="OrthoDB" id="2157866at2759"/>
<dbReference type="Proteomes" id="UP000765509">
    <property type="component" value="Unassembled WGS sequence"/>
</dbReference>
<dbReference type="AlphaFoldDB" id="A0A9Q3JVM2"/>
<evidence type="ECO:0000256" key="1">
    <source>
        <dbReference type="SAM" id="MobiDB-lite"/>
    </source>
</evidence>
<comment type="caution">
    <text evidence="2">The sequence shown here is derived from an EMBL/GenBank/DDBJ whole genome shotgun (WGS) entry which is preliminary data.</text>
</comment>